<dbReference type="AlphaFoldDB" id="A0AAV5QYH1"/>
<comment type="subcellular location">
    <subcellularLocation>
        <location evidence="1">Mitochondrion</location>
    </subcellularLocation>
</comment>
<dbReference type="GO" id="GO:1990904">
    <property type="term" value="C:ribonucleoprotein complex"/>
    <property type="evidence" value="ECO:0007669"/>
    <property type="project" value="UniProtKB-KW"/>
</dbReference>
<reference evidence="8 9" key="1">
    <citation type="journal article" date="2023" name="Elife">
        <title>Identification of key yeast species and microbe-microbe interactions impacting larval growth of Drosophila in the wild.</title>
        <authorList>
            <person name="Mure A."/>
            <person name="Sugiura Y."/>
            <person name="Maeda R."/>
            <person name="Honda K."/>
            <person name="Sakurai N."/>
            <person name="Takahashi Y."/>
            <person name="Watada M."/>
            <person name="Katoh T."/>
            <person name="Gotoh A."/>
            <person name="Gotoh Y."/>
            <person name="Taniguchi I."/>
            <person name="Nakamura K."/>
            <person name="Hayashi T."/>
            <person name="Katayama T."/>
            <person name="Uemura T."/>
            <person name="Hattori Y."/>
        </authorList>
    </citation>
    <scope>NUCLEOTIDE SEQUENCE [LARGE SCALE GENOMIC DNA]</scope>
    <source>
        <strain evidence="8 9">PK-24</strain>
    </source>
</reference>
<dbReference type="SUPFAM" id="SSF53137">
    <property type="entry name" value="Translational machinery components"/>
    <property type="match status" value="1"/>
</dbReference>
<evidence type="ECO:0000256" key="5">
    <source>
        <dbReference type="ARBA" id="ARBA00023274"/>
    </source>
</evidence>
<dbReference type="InterPro" id="IPR036967">
    <property type="entry name" value="Ribosomal_uS11_sf"/>
</dbReference>
<dbReference type="HAMAP" id="MF_01310">
    <property type="entry name" value="Ribosomal_uS11"/>
    <property type="match status" value="1"/>
</dbReference>
<dbReference type="Gene3D" id="3.30.420.80">
    <property type="entry name" value="Ribosomal protein S11"/>
    <property type="match status" value="1"/>
</dbReference>
<evidence type="ECO:0000313" key="8">
    <source>
        <dbReference type="EMBL" id="GMM43474.1"/>
    </source>
</evidence>
<dbReference type="FunFam" id="3.30.420.80:FF:000011">
    <property type="entry name" value="37S ribosomal protein S18, mitochondrial"/>
    <property type="match status" value="1"/>
</dbReference>
<evidence type="ECO:0000256" key="6">
    <source>
        <dbReference type="ARBA" id="ARBA00037226"/>
    </source>
</evidence>
<dbReference type="GO" id="GO:0003735">
    <property type="term" value="F:structural constituent of ribosome"/>
    <property type="evidence" value="ECO:0007669"/>
    <property type="project" value="InterPro"/>
</dbReference>
<comment type="caution">
    <text evidence="8">The sequence shown here is derived from an EMBL/GenBank/DDBJ whole genome shotgun (WGS) entry which is preliminary data.</text>
</comment>
<accession>A0AAV5QYH1</accession>
<organism evidence="8 9">
    <name type="scientific">Pichia kluyveri</name>
    <name type="common">Yeast</name>
    <dbReference type="NCBI Taxonomy" id="36015"/>
    <lineage>
        <taxon>Eukaryota</taxon>
        <taxon>Fungi</taxon>
        <taxon>Dikarya</taxon>
        <taxon>Ascomycota</taxon>
        <taxon>Saccharomycotina</taxon>
        <taxon>Pichiomycetes</taxon>
        <taxon>Pichiales</taxon>
        <taxon>Pichiaceae</taxon>
        <taxon>Pichia</taxon>
    </lineage>
</organism>
<dbReference type="Pfam" id="PF00411">
    <property type="entry name" value="Ribosomal_S11"/>
    <property type="match status" value="1"/>
</dbReference>
<evidence type="ECO:0000313" key="9">
    <source>
        <dbReference type="Proteomes" id="UP001378960"/>
    </source>
</evidence>
<sequence length="202" mass="22989">MQRISRLGLGLRLGLRNFSTSSIIRNATTFGEVANNNSTKSNNKKNSIKQVKDIVTIKNILHCNFKKNNTFLTLTRVEMDKNFQETHSKLSFNEQVLYYLSLPQKISISQSTGYLGFRKAQRGEYEASFQLSSNIFKIINDKKLIKNDKLEIVIKGFGKGRSAFFDALKGKEGNEIRKFITKLSDLTPISFGGNRAPSRRRI</sequence>
<keyword evidence="9" id="KW-1185">Reference proteome</keyword>
<evidence type="ECO:0000256" key="3">
    <source>
        <dbReference type="ARBA" id="ARBA00022980"/>
    </source>
</evidence>
<protein>
    <recommendedName>
        <fullName evidence="7">Small ribosomal subunit protein uS11m</fullName>
    </recommendedName>
</protein>
<proteinExistence type="inferred from homology"/>
<dbReference type="Proteomes" id="UP001378960">
    <property type="component" value="Unassembled WGS sequence"/>
</dbReference>
<keyword evidence="5" id="KW-0687">Ribonucleoprotein</keyword>
<dbReference type="GO" id="GO:0005840">
    <property type="term" value="C:ribosome"/>
    <property type="evidence" value="ECO:0007669"/>
    <property type="project" value="UniProtKB-KW"/>
</dbReference>
<dbReference type="GO" id="GO:0006412">
    <property type="term" value="P:translation"/>
    <property type="evidence" value="ECO:0007669"/>
    <property type="project" value="InterPro"/>
</dbReference>
<evidence type="ECO:0000256" key="1">
    <source>
        <dbReference type="ARBA" id="ARBA00004173"/>
    </source>
</evidence>
<dbReference type="EMBL" id="BTGB01000001">
    <property type="protein sequence ID" value="GMM43474.1"/>
    <property type="molecule type" value="Genomic_DNA"/>
</dbReference>
<dbReference type="InterPro" id="IPR001971">
    <property type="entry name" value="Ribosomal_uS11"/>
</dbReference>
<name>A0AAV5QYH1_PICKL</name>
<evidence type="ECO:0000256" key="7">
    <source>
        <dbReference type="ARBA" id="ARBA00070326"/>
    </source>
</evidence>
<keyword evidence="4" id="KW-0496">Mitochondrion</keyword>
<comment type="similarity">
    <text evidence="2">Belongs to the universal ribosomal protein uS11 family.</text>
</comment>
<evidence type="ECO:0000256" key="2">
    <source>
        <dbReference type="ARBA" id="ARBA00006194"/>
    </source>
</evidence>
<keyword evidence="3 8" id="KW-0689">Ribosomal protein</keyword>
<evidence type="ECO:0000256" key="4">
    <source>
        <dbReference type="ARBA" id="ARBA00023128"/>
    </source>
</evidence>
<dbReference type="GO" id="GO:0005739">
    <property type="term" value="C:mitochondrion"/>
    <property type="evidence" value="ECO:0007669"/>
    <property type="project" value="UniProtKB-SubCell"/>
</dbReference>
<gene>
    <name evidence="8" type="ORF">DAPK24_000490</name>
</gene>
<comment type="function">
    <text evidence="6">Component of the mitochondrial ribosome (mitoribosome), a dedicated translation machinery responsible for the synthesis of mitochondrial genome-encoded proteins, including at least some of the essential transmembrane subunits of the mitochondrial respiratory chain. The mitoribosomes are attached to the mitochondrial inner membrane and translation products are cotranslationally integrated into the membrane.</text>
</comment>
<dbReference type="PANTHER" id="PTHR11759">
    <property type="entry name" value="40S RIBOSOMAL PROTEIN S14/30S RIBOSOMAL PROTEIN S11"/>
    <property type="match status" value="1"/>
</dbReference>